<comment type="pathway">
    <text evidence="2">Cofactor biosynthesis; molybdopterin biosynthesis.</text>
</comment>
<evidence type="ECO:0000256" key="3">
    <source>
        <dbReference type="ARBA" id="ARBA00023150"/>
    </source>
</evidence>
<dbReference type="SMART" id="SM00852">
    <property type="entry name" value="MoCF_biosynth"/>
    <property type="match status" value="1"/>
</dbReference>
<evidence type="ECO:0000256" key="2">
    <source>
        <dbReference type="ARBA" id="ARBA00005046"/>
    </source>
</evidence>
<sequence>MIKTAILTISDKGSRNERVDTTGPAIKDLLDKDYYSIEYYKIIPDEIDIIKKELTYLCDEMKLNLILTNGGTGFSQRDVTPEATLQVIDKQVPGIAEAMRAASMKITPKAMLSRAVCGIRKYSLIVNLPGSPKGAVENLEVILPALPHGIQILTGQTSECAR</sequence>
<keyword evidence="3" id="KW-0501">Molybdenum cofactor biosynthesis</keyword>
<dbReference type="PROSITE" id="PS01078">
    <property type="entry name" value="MOCF_BIOSYNTHESIS_1"/>
    <property type="match status" value="1"/>
</dbReference>
<comment type="caution">
    <text evidence="5">The sequence shown here is derived from an EMBL/GenBank/DDBJ whole genome shotgun (WGS) entry which is preliminary data.</text>
</comment>
<dbReference type="PANTHER" id="PTHR43764">
    <property type="entry name" value="MOLYBDENUM COFACTOR BIOSYNTHESIS"/>
    <property type="match status" value="1"/>
</dbReference>
<accession>A0A6V8SLH7</accession>
<dbReference type="InterPro" id="IPR036425">
    <property type="entry name" value="MoaB/Mog-like_dom_sf"/>
</dbReference>
<dbReference type="InterPro" id="IPR001453">
    <property type="entry name" value="MoaB/Mog_dom"/>
</dbReference>
<reference evidence="5 6" key="1">
    <citation type="submission" date="2020-07" db="EMBL/GenBank/DDBJ databases">
        <title>A new beta-1,3-glucan-decomposing anaerobic bacterium isolated from anoxic soil subjected to biological soil disinfestation.</title>
        <authorList>
            <person name="Ueki A."/>
            <person name="Tonouchi A."/>
        </authorList>
    </citation>
    <scope>NUCLEOTIDE SEQUENCE [LARGE SCALE GENOMIC DNA]</scope>
    <source>
        <strain evidence="5 6">TW1</strain>
    </source>
</reference>
<dbReference type="UniPathway" id="UPA00344"/>
<gene>
    <name evidence="5" type="ORF">bsdtw1_02122</name>
</gene>
<dbReference type="EMBL" id="BLZR01000001">
    <property type="protein sequence ID" value="GFP76028.1"/>
    <property type="molecule type" value="Genomic_DNA"/>
</dbReference>
<keyword evidence="6" id="KW-1185">Reference proteome</keyword>
<comment type="function">
    <text evidence="1">May be involved in the biosynthesis of molybdopterin.</text>
</comment>
<dbReference type="AlphaFoldDB" id="A0A6V8SLH7"/>
<dbReference type="PANTHER" id="PTHR43764:SF1">
    <property type="entry name" value="MOLYBDOPTERIN MOLYBDOTRANSFERASE"/>
    <property type="match status" value="1"/>
</dbReference>
<dbReference type="CDD" id="cd00886">
    <property type="entry name" value="MogA_MoaB"/>
    <property type="match status" value="1"/>
</dbReference>
<feature type="domain" description="MoaB/Mog" evidence="4">
    <location>
        <begin position="5"/>
        <end position="149"/>
    </location>
</feature>
<evidence type="ECO:0000259" key="4">
    <source>
        <dbReference type="SMART" id="SM00852"/>
    </source>
</evidence>
<dbReference type="GO" id="GO:0006777">
    <property type="term" value="P:Mo-molybdopterin cofactor biosynthetic process"/>
    <property type="evidence" value="ECO:0007669"/>
    <property type="project" value="UniProtKB-KW"/>
</dbReference>
<dbReference type="NCBIfam" id="TIGR00177">
    <property type="entry name" value="molyb_syn"/>
    <property type="match status" value="1"/>
</dbReference>
<dbReference type="Gene3D" id="3.40.980.10">
    <property type="entry name" value="MoaB/Mog-like domain"/>
    <property type="match status" value="1"/>
</dbReference>
<dbReference type="SUPFAM" id="SSF53218">
    <property type="entry name" value="Molybdenum cofactor biosynthesis proteins"/>
    <property type="match status" value="1"/>
</dbReference>
<dbReference type="InterPro" id="IPR008284">
    <property type="entry name" value="MoCF_biosynth_CS"/>
</dbReference>
<evidence type="ECO:0000313" key="6">
    <source>
        <dbReference type="Proteomes" id="UP000580568"/>
    </source>
</evidence>
<dbReference type="GO" id="GO:0016779">
    <property type="term" value="F:nucleotidyltransferase activity"/>
    <property type="evidence" value="ECO:0007669"/>
    <property type="project" value="UniProtKB-KW"/>
</dbReference>
<keyword evidence="5" id="KW-0808">Transferase</keyword>
<dbReference type="InterPro" id="IPR051920">
    <property type="entry name" value="MPT_Adenylyltrnsfr/MoaC-Rel"/>
</dbReference>
<evidence type="ECO:0000313" key="5">
    <source>
        <dbReference type="EMBL" id="GFP76028.1"/>
    </source>
</evidence>
<dbReference type="Proteomes" id="UP000580568">
    <property type="component" value="Unassembled WGS sequence"/>
</dbReference>
<dbReference type="Pfam" id="PF00994">
    <property type="entry name" value="MoCF_biosynth"/>
    <property type="match status" value="1"/>
</dbReference>
<protein>
    <submittedName>
        <fullName evidence="5">Molybdopterin adenylyltransferase</fullName>
    </submittedName>
</protein>
<dbReference type="RefSeq" id="WP_183277488.1">
    <property type="nucleotide sequence ID" value="NZ_BLZR01000001.1"/>
</dbReference>
<keyword evidence="5" id="KW-0548">Nucleotidyltransferase</keyword>
<name>A0A6V8SLH7_9CLOT</name>
<organism evidence="5 6">
    <name type="scientific">Clostridium fungisolvens</name>
    <dbReference type="NCBI Taxonomy" id="1604897"/>
    <lineage>
        <taxon>Bacteria</taxon>
        <taxon>Bacillati</taxon>
        <taxon>Bacillota</taxon>
        <taxon>Clostridia</taxon>
        <taxon>Eubacteriales</taxon>
        <taxon>Clostridiaceae</taxon>
        <taxon>Clostridium</taxon>
    </lineage>
</organism>
<evidence type="ECO:0000256" key="1">
    <source>
        <dbReference type="ARBA" id="ARBA00003487"/>
    </source>
</evidence>
<proteinExistence type="predicted"/>